<evidence type="ECO:0000313" key="3">
    <source>
        <dbReference type="Proteomes" id="UP000326396"/>
    </source>
</evidence>
<organism evidence="2 3">
    <name type="scientific">Mikania micrantha</name>
    <name type="common">bitter vine</name>
    <dbReference type="NCBI Taxonomy" id="192012"/>
    <lineage>
        <taxon>Eukaryota</taxon>
        <taxon>Viridiplantae</taxon>
        <taxon>Streptophyta</taxon>
        <taxon>Embryophyta</taxon>
        <taxon>Tracheophyta</taxon>
        <taxon>Spermatophyta</taxon>
        <taxon>Magnoliopsida</taxon>
        <taxon>eudicotyledons</taxon>
        <taxon>Gunneridae</taxon>
        <taxon>Pentapetalae</taxon>
        <taxon>asterids</taxon>
        <taxon>campanulids</taxon>
        <taxon>Asterales</taxon>
        <taxon>Asteraceae</taxon>
        <taxon>Asteroideae</taxon>
        <taxon>Heliantheae alliance</taxon>
        <taxon>Eupatorieae</taxon>
        <taxon>Mikania</taxon>
    </lineage>
</organism>
<dbReference type="Gene3D" id="1.10.150.60">
    <property type="entry name" value="ARID DNA-binding domain"/>
    <property type="match status" value="1"/>
</dbReference>
<dbReference type="InterPro" id="IPR001606">
    <property type="entry name" value="ARID_dom"/>
</dbReference>
<protein>
    <recommendedName>
        <fullName evidence="1">ARID domain-containing protein</fullName>
    </recommendedName>
</protein>
<sequence length="84" mass="9602">MKNISIKRISNLPKLPNGRDMELVDLYMYVEDAGDNEKASKNSKWPKIAIKLDKGFEKGDLCFEDFEDLGDLIFLDEDTNATDD</sequence>
<dbReference type="GO" id="GO:0003677">
    <property type="term" value="F:DNA binding"/>
    <property type="evidence" value="ECO:0007669"/>
    <property type="project" value="InterPro"/>
</dbReference>
<proteinExistence type="predicted"/>
<comment type="caution">
    <text evidence="2">The sequence shown here is derived from an EMBL/GenBank/DDBJ whole genome shotgun (WGS) entry which is preliminary data.</text>
</comment>
<keyword evidence="3" id="KW-1185">Reference proteome</keyword>
<gene>
    <name evidence="2" type="ORF">E3N88_18192</name>
</gene>
<dbReference type="OrthoDB" id="1938591at2759"/>
<dbReference type="Proteomes" id="UP000326396">
    <property type="component" value="Linkage Group LG17"/>
</dbReference>
<dbReference type="InterPro" id="IPR036431">
    <property type="entry name" value="ARID_dom_sf"/>
</dbReference>
<evidence type="ECO:0000259" key="1">
    <source>
        <dbReference type="Pfam" id="PF01388"/>
    </source>
</evidence>
<dbReference type="EMBL" id="SZYD01000009">
    <property type="protein sequence ID" value="KAD5318246.1"/>
    <property type="molecule type" value="Genomic_DNA"/>
</dbReference>
<dbReference type="AlphaFoldDB" id="A0A5N6NU66"/>
<feature type="domain" description="ARID" evidence="1">
    <location>
        <begin position="10"/>
        <end position="56"/>
    </location>
</feature>
<dbReference type="Pfam" id="PF01388">
    <property type="entry name" value="ARID"/>
    <property type="match status" value="1"/>
</dbReference>
<name>A0A5N6NU66_9ASTR</name>
<evidence type="ECO:0000313" key="2">
    <source>
        <dbReference type="EMBL" id="KAD5318246.1"/>
    </source>
</evidence>
<reference evidence="2 3" key="1">
    <citation type="submission" date="2019-05" db="EMBL/GenBank/DDBJ databases">
        <title>Mikania micrantha, genome provides insights into the molecular mechanism of rapid growth.</title>
        <authorList>
            <person name="Liu B."/>
        </authorList>
    </citation>
    <scope>NUCLEOTIDE SEQUENCE [LARGE SCALE GENOMIC DNA]</scope>
    <source>
        <strain evidence="2">NLD-2019</strain>
        <tissue evidence="2">Leaf</tissue>
    </source>
</reference>
<dbReference type="SUPFAM" id="SSF46774">
    <property type="entry name" value="ARID-like"/>
    <property type="match status" value="1"/>
</dbReference>
<accession>A0A5N6NU66</accession>